<gene>
    <name evidence="1" type="ORF">AZE42_05406</name>
</gene>
<organism evidence="1 2">
    <name type="scientific">Rhizopogon vesiculosus</name>
    <dbReference type="NCBI Taxonomy" id="180088"/>
    <lineage>
        <taxon>Eukaryota</taxon>
        <taxon>Fungi</taxon>
        <taxon>Dikarya</taxon>
        <taxon>Basidiomycota</taxon>
        <taxon>Agaricomycotina</taxon>
        <taxon>Agaricomycetes</taxon>
        <taxon>Agaricomycetidae</taxon>
        <taxon>Boletales</taxon>
        <taxon>Suillineae</taxon>
        <taxon>Rhizopogonaceae</taxon>
        <taxon>Rhizopogon</taxon>
    </lineage>
</organism>
<dbReference type="EMBL" id="LVVM01003992">
    <property type="protein sequence ID" value="OJA13884.1"/>
    <property type="molecule type" value="Genomic_DNA"/>
</dbReference>
<evidence type="ECO:0008006" key="3">
    <source>
        <dbReference type="Google" id="ProtNLM"/>
    </source>
</evidence>
<dbReference type="AlphaFoldDB" id="A0A1J8QQ66"/>
<keyword evidence="2" id="KW-1185">Reference proteome</keyword>
<protein>
    <recommendedName>
        <fullName evidence="3">F-box domain-containing protein</fullName>
    </recommendedName>
</protein>
<proteinExistence type="predicted"/>
<dbReference type="Gene3D" id="3.80.10.10">
    <property type="entry name" value="Ribonuclease Inhibitor"/>
    <property type="match status" value="1"/>
</dbReference>
<reference evidence="1 2" key="1">
    <citation type="submission" date="2016-03" db="EMBL/GenBank/DDBJ databases">
        <title>Comparative genomics of the ectomycorrhizal sister species Rhizopogon vinicolor and Rhizopogon vesiculosus (Basidiomycota: Boletales) reveals a divergence of the mating type B locus.</title>
        <authorList>
            <person name="Mujic A.B."/>
            <person name="Kuo A."/>
            <person name="Tritt A."/>
            <person name="Lipzen A."/>
            <person name="Chen C."/>
            <person name="Johnson J."/>
            <person name="Sharma A."/>
            <person name="Barry K."/>
            <person name="Grigoriev I.V."/>
            <person name="Spatafora J.W."/>
        </authorList>
    </citation>
    <scope>NUCLEOTIDE SEQUENCE [LARGE SCALE GENOMIC DNA]</scope>
    <source>
        <strain evidence="1 2">AM-OR11-056</strain>
    </source>
</reference>
<dbReference type="OrthoDB" id="2691562at2759"/>
<comment type="caution">
    <text evidence="1">The sequence shown here is derived from an EMBL/GenBank/DDBJ whole genome shotgun (WGS) entry which is preliminary data.</text>
</comment>
<evidence type="ECO:0000313" key="1">
    <source>
        <dbReference type="EMBL" id="OJA13884.1"/>
    </source>
</evidence>
<dbReference type="InterPro" id="IPR032675">
    <property type="entry name" value="LRR_dom_sf"/>
</dbReference>
<dbReference type="SUPFAM" id="SSF52047">
    <property type="entry name" value="RNI-like"/>
    <property type="match status" value="1"/>
</dbReference>
<accession>A0A1J8QQ66</accession>
<name>A0A1J8QQ66_9AGAM</name>
<evidence type="ECO:0000313" key="2">
    <source>
        <dbReference type="Proteomes" id="UP000183567"/>
    </source>
</evidence>
<dbReference type="Proteomes" id="UP000183567">
    <property type="component" value="Unassembled WGS sequence"/>
</dbReference>
<sequence length="315" mass="35849">MEPDEFSKLSDAVQSCNLQLVELCCPLLNPAGWKYLSNLPTLATLTMNTDLQDGVRYDSLASFCDWGDLGDARFLNLTTLSFRIIHKPWPWTPRIITTLLQLSEFPSLKEFKLCVGDMPWREADNLFHALSQCKAYRTLERITVSFDGPPIVLEQSDNPSLMIRQFFCFTQLRHLRLSVHRPIYVDNALFLEAMSSWPHIESLELQDPYPCTPTLTFLGLFTALRPCPHLHTLRVSVNTVNIDVDSKAQSFQHPSLQNLHLGSSRIKNAKASTAVALLVFSRLPRVCEVMSDNRSLWTKVNRRLQSFNHTRSGGS</sequence>